<sequence length="524" mass="58926">MEVGESRWWWPGITVTTAASLVISTLLVYVVVVQLRRKSFPPGPWPLPIFGNLGVLSGLPHRKLHKLAAKYGGLMYLQLGQVPCLVVCTAAVAKEVFKAHDATFSDRPKRLDHKIISGTTYKSLTSAPYGPYWRQVRRVCNTELFSPAVHASHELVRKEEIHDMMKVILDKCQTGPATAIDLKSWTTGVTANNMTRMLINKRYFGTDVTDQQEKKDFEQVNDHVLGAISTVYISDFIPYLAVVEKLQGHITKLQEIRAFLRRVLGKIFEVEKHRQRSLERGQDDDANHVPDFVDVLLKTRLDDGEQFTDGEIISILSSMIFAGTDSSASTVEWAMAELMAHPDIRKKAQEELDAVVGNARVVQESDLPNLPFLTAIVKETFRLHPPVPLSLPRSSNQPCVVANRQFPANTRLILNIFAIHRDPSVYENPDAFQPSRFVEHPEVDHMSGQSYYELIPFGVGRRMCPASHLGNTMVCLMLAHLLHSFHWSLPAGATLDMAEVYKLVGFRKQPLSLLAEPRSPAFLY</sequence>
<evidence type="ECO:0000256" key="13">
    <source>
        <dbReference type="RuleBase" id="RU000461"/>
    </source>
</evidence>
<keyword evidence="10 13" id="KW-0503">Monooxygenase</keyword>
<dbReference type="EMBL" id="KF835372">
    <property type="protein sequence ID" value="AHI15947.1"/>
    <property type="molecule type" value="mRNA"/>
</dbReference>
<keyword evidence="4 12" id="KW-0349">Heme</keyword>
<keyword evidence="5 14" id="KW-0812">Transmembrane</keyword>
<evidence type="ECO:0000256" key="2">
    <source>
        <dbReference type="ARBA" id="ARBA00004167"/>
    </source>
</evidence>
<evidence type="ECO:0000256" key="8">
    <source>
        <dbReference type="ARBA" id="ARBA00023002"/>
    </source>
</evidence>
<dbReference type="FunFam" id="1.10.630.10:FF:000039">
    <property type="entry name" value="Cytochrome P450"/>
    <property type="match status" value="1"/>
</dbReference>
<proteinExistence type="evidence at transcript level"/>
<dbReference type="CDD" id="cd20618">
    <property type="entry name" value="CYP71_clan"/>
    <property type="match status" value="1"/>
</dbReference>
<evidence type="ECO:0000256" key="3">
    <source>
        <dbReference type="ARBA" id="ARBA00010617"/>
    </source>
</evidence>
<evidence type="ECO:0000256" key="6">
    <source>
        <dbReference type="ARBA" id="ARBA00022723"/>
    </source>
</evidence>
<comment type="subcellular location">
    <subcellularLocation>
        <location evidence="2">Membrane</location>
        <topology evidence="2">Single-pass membrane protein</topology>
    </subcellularLocation>
</comment>
<evidence type="ECO:0000256" key="9">
    <source>
        <dbReference type="ARBA" id="ARBA00023004"/>
    </source>
</evidence>
<keyword evidence="7 14" id="KW-1133">Transmembrane helix</keyword>
<dbReference type="GO" id="GO:0004497">
    <property type="term" value="F:monooxygenase activity"/>
    <property type="evidence" value="ECO:0007669"/>
    <property type="project" value="UniProtKB-KW"/>
</dbReference>
<feature type="transmembrane region" description="Helical" evidence="14">
    <location>
        <begin position="12"/>
        <end position="32"/>
    </location>
</feature>
<dbReference type="PROSITE" id="PS00086">
    <property type="entry name" value="CYTOCHROME_P450"/>
    <property type="match status" value="1"/>
</dbReference>
<dbReference type="PANTHER" id="PTHR47944:SF16">
    <property type="entry name" value="CYTOCHROME P450 FAMILY 1 SUBFAMILY A POLYPEPTIDE 1"/>
    <property type="match status" value="1"/>
</dbReference>
<keyword evidence="6 12" id="KW-0479">Metal-binding</keyword>
<dbReference type="SUPFAM" id="SSF48264">
    <property type="entry name" value="Cytochrome P450"/>
    <property type="match status" value="1"/>
</dbReference>
<evidence type="ECO:0000256" key="10">
    <source>
        <dbReference type="ARBA" id="ARBA00023033"/>
    </source>
</evidence>
<keyword evidence="11 14" id="KW-0472">Membrane</keyword>
<dbReference type="GO" id="GO:0020037">
    <property type="term" value="F:heme binding"/>
    <property type="evidence" value="ECO:0007669"/>
    <property type="project" value="InterPro"/>
</dbReference>
<dbReference type="EC" id="1.14.13.21" evidence="15"/>
<evidence type="ECO:0000313" key="15">
    <source>
        <dbReference type="EMBL" id="AHI15947.1"/>
    </source>
</evidence>
<reference evidence="15" key="1">
    <citation type="journal article" date="2014" name="Gene">
        <title>Identification of the flavonoid 3'-hydroxylase and flavonoid 3',5'-hydroxylase genes from Antarctic moss and their regulation during abiotic stress.</title>
        <authorList>
            <person name="Liu S."/>
            <person name="Ju J."/>
            <person name="Xia G."/>
        </authorList>
    </citation>
    <scope>NUCLEOTIDE SEQUENCE</scope>
    <source>
        <strain evidence="15">MFC12358</strain>
    </source>
</reference>
<evidence type="ECO:0000256" key="1">
    <source>
        <dbReference type="ARBA" id="ARBA00001971"/>
    </source>
</evidence>
<dbReference type="InterPro" id="IPR017972">
    <property type="entry name" value="Cyt_P450_CS"/>
</dbReference>
<evidence type="ECO:0000256" key="11">
    <source>
        <dbReference type="ARBA" id="ARBA00023136"/>
    </source>
</evidence>
<dbReference type="PRINTS" id="PR00385">
    <property type="entry name" value="P450"/>
</dbReference>
<dbReference type="GO" id="GO:0016705">
    <property type="term" value="F:oxidoreductase activity, acting on paired donors, with incorporation or reduction of molecular oxygen"/>
    <property type="evidence" value="ECO:0007669"/>
    <property type="project" value="InterPro"/>
</dbReference>
<dbReference type="PRINTS" id="PR00463">
    <property type="entry name" value="EP450I"/>
</dbReference>
<dbReference type="InterPro" id="IPR001128">
    <property type="entry name" value="Cyt_P450"/>
</dbReference>
<dbReference type="GO" id="GO:0005506">
    <property type="term" value="F:iron ion binding"/>
    <property type="evidence" value="ECO:0007669"/>
    <property type="project" value="InterPro"/>
</dbReference>
<dbReference type="Gene3D" id="1.10.630.10">
    <property type="entry name" value="Cytochrome P450"/>
    <property type="match status" value="1"/>
</dbReference>
<evidence type="ECO:0000256" key="7">
    <source>
        <dbReference type="ARBA" id="ARBA00022989"/>
    </source>
</evidence>
<keyword evidence="8 13" id="KW-0560">Oxidoreductase</keyword>
<comment type="cofactor">
    <cofactor evidence="1 12">
        <name>heme</name>
        <dbReference type="ChEBI" id="CHEBI:30413"/>
    </cofactor>
</comment>
<protein>
    <submittedName>
        <fullName evidence="15">Flavonoid 3'-hydroxylase</fullName>
        <ecNumber evidence="15">1.14.13.21</ecNumber>
    </submittedName>
</protein>
<organism evidence="15">
    <name type="scientific">Pohlia nutans</name>
    <dbReference type="NCBI Taxonomy" id="140635"/>
    <lineage>
        <taxon>Eukaryota</taxon>
        <taxon>Viridiplantae</taxon>
        <taxon>Streptophyta</taxon>
        <taxon>Embryophyta</taxon>
        <taxon>Bryophyta</taxon>
        <taxon>Bryophytina</taxon>
        <taxon>Bryopsida</taxon>
        <taxon>Bryidae</taxon>
        <taxon>Bryanae</taxon>
        <taxon>Bryales</taxon>
        <taxon>Mniaceae</taxon>
        <taxon>Pohlia</taxon>
    </lineage>
</organism>
<dbReference type="InterPro" id="IPR002401">
    <property type="entry name" value="Cyt_P450_E_grp-I"/>
</dbReference>
<accession>W5XRP8</accession>
<dbReference type="InterPro" id="IPR036396">
    <property type="entry name" value="Cyt_P450_sf"/>
</dbReference>
<evidence type="ECO:0000256" key="14">
    <source>
        <dbReference type="SAM" id="Phobius"/>
    </source>
</evidence>
<evidence type="ECO:0000256" key="12">
    <source>
        <dbReference type="PIRSR" id="PIRSR602401-1"/>
    </source>
</evidence>
<dbReference type="PANTHER" id="PTHR47944">
    <property type="entry name" value="CYTOCHROME P450 98A9"/>
    <property type="match status" value="1"/>
</dbReference>
<comment type="similarity">
    <text evidence="3 13">Belongs to the cytochrome P450 family.</text>
</comment>
<dbReference type="GO" id="GO:0016020">
    <property type="term" value="C:membrane"/>
    <property type="evidence" value="ECO:0007669"/>
    <property type="project" value="UniProtKB-SubCell"/>
</dbReference>
<keyword evidence="9 12" id="KW-0408">Iron</keyword>
<evidence type="ECO:0000256" key="4">
    <source>
        <dbReference type="ARBA" id="ARBA00022617"/>
    </source>
</evidence>
<name>W5XRP8_9BRYO</name>
<dbReference type="Pfam" id="PF00067">
    <property type="entry name" value="p450"/>
    <property type="match status" value="1"/>
</dbReference>
<feature type="binding site" description="axial binding residue" evidence="12">
    <location>
        <position position="464"/>
    </location>
    <ligand>
        <name>heme</name>
        <dbReference type="ChEBI" id="CHEBI:30413"/>
    </ligand>
    <ligandPart>
        <name>Fe</name>
        <dbReference type="ChEBI" id="CHEBI:18248"/>
    </ligandPart>
</feature>
<dbReference type="AlphaFoldDB" id="W5XRP8"/>
<evidence type="ECO:0000256" key="5">
    <source>
        <dbReference type="ARBA" id="ARBA00022692"/>
    </source>
</evidence>